<reference evidence="1" key="2">
    <citation type="submission" date="2025-09" db="UniProtKB">
        <authorList>
            <consortium name="Ensembl"/>
        </authorList>
    </citation>
    <scope>IDENTIFICATION</scope>
</reference>
<reference evidence="1" key="1">
    <citation type="submission" date="2025-08" db="UniProtKB">
        <authorList>
            <consortium name="Ensembl"/>
        </authorList>
    </citation>
    <scope>IDENTIFICATION</scope>
</reference>
<dbReference type="Ensembl" id="ENSCSRT00000004697.1">
    <property type="protein sequence ID" value="ENSCSRP00000004549.1"/>
    <property type="gene ID" value="ENSCSRG00000003434.1"/>
</dbReference>
<dbReference type="AlphaFoldDB" id="A0A8C3RT41"/>
<sequence>MSSTAVWPLPGVHALELGQLVGTAEPLTTVGTTVQLLYGRSPVCARWCILRCTICAKPFPHSAQWCGRSPVCVRWCVLSFELSAKPFPQSAQWCGRSPLCACWCLLRSQRYGRSPVCVPESAQRYACSPVCVRWLGYNWLENYVTIC</sequence>
<keyword evidence="2" id="KW-1185">Reference proteome</keyword>
<evidence type="ECO:0000313" key="2">
    <source>
        <dbReference type="Proteomes" id="UP000694403"/>
    </source>
</evidence>
<dbReference type="Proteomes" id="UP000694403">
    <property type="component" value="Unplaced"/>
</dbReference>
<proteinExistence type="predicted"/>
<protein>
    <submittedName>
        <fullName evidence="1">Uncharacterized protein</fullName>
    </submittedName>
</protein>
<accession>A0A8C3RT41</accession>
<name>A0A8C3RT41_CHESE</name>
<organism evidence="1 2">
    <name type="scientific">Chelydra serpentina</name>
    <name type="common">Snapping turtle</name>
    <name type="synonym">Testudo serpentina</name>
    <dbReference type="NCBI Taxonomy" id="8475"/>
    <lineage>
        <taxon>Eukaryota</taxon>
        <taxon>Metazoa</taxon>
        <taxon>Chordata</taxon>
        <taxon>Craniata</taxon>
        <taxon>Vertebrata</taxon>
        <taxon>Euteleostomi</taxon>
        <taxon>Archelosauria</taxon>
        <taxon>Testudinata</taxon>
        <taxon>Testudines</taxon>
        <taxon>Cryptodira</taxon>
        <taxon>Durocryptodira</taxon>
        <taxon>Americhelydia</taxon>
        <taxon>Chelydroidea</taxon>
        <taxon>Chelydridae</taxon>
        <taxon>Chelydra</taxon>
    </lineage>
</organism>
<evidence type="ECO:0000313" key="1">
    <source>
        <dbReference type="Ensembl" id="ENSCSRP00000004549.1"/>
    </source>
</evidence>